<evidence type="ECO:0000313" key="1">
    <source>
        <dbReference type="EMBL" id="CCC68579.1"/>
    </source>
</evidence>
<dbReference type="InParanoid" id="G0V9G3"/>
<gene>
    <name evidence="1" type="primary">NCAS0B04950</name>
    <name evidence="1" type="ordered locus">NCAS_0B04950</name>
</gene>
<evidence type="ECO:0000313" key="2">
    <source>
        <dbReference type="Proteomes" id="UP000001640"/>
    </source>
</evidence>
<reference key="2">
    <citation type="submission" date="2011-08" db="EMBL/GenBank/DDBJ databases">
        <title>Genome sequence of Naumovozyma castellii.</title>
        <authorList>
            <person name="Gordon J.L."/>
            <person name="Armisen D."/>
            <person name="Proux-Wera E."/>
            <person name="OhEigeartaigh S.S."/>
            <person name="Byrne K.P."/>
            <person name="Wolfe K.H."/>
        </authorList>
    </citation>
    <scope>NUCLEOTIDE SEQUENCE</scope>
    <source>
        <strain>Type strain:CBS 4309</strain>
    </source>
</reference>
<dbReference type="eggNOG" id="ENOG502S87G">
    <property type="taxonomic scope" value="Eukaryota"/>
</dbReference>
<dbReference type="FunCoup" id="G0V9G3">
    <property type="interactions" value="24"/>
</dbReference>
<dbReference type="OrthoDB" id="6067455at2759"/>
<dbReference type="EMBL" id="HE576753">
    <property type="protein sequence ID" value="CCC68579.1"/>
    <property type="molecule type" value="Genomic_DNA"/>
</dbReference>
<dbReference type="GeneID" id="96902137"/>
<sequence>MSVPKFHDENEYEGLFAEQFHPIISTSNGEEQQLTQNKSNIIKNIKSIQELKNNTEILRYLRRPEPAVKIKSSRKKHLTYKGDPDIGRLQDIKNKYIPGSPSLGTVLNESINLSPVLKPLSKVQDRPFDCAPFFHCYDYENRVGDMDEDILVKQLLIDDLNGTYPIFAKQLEYDELKKNLKKSDRILHYLFGIDRTGYFELDEERTHFYSTLKNRCTATLRFTDRSLDFNISSEEEFLDTDRDFNVGISEQFDALSDDDGSNSNLDTYTSV</sequence>
<dbReference type="OMA" id="EERTHFY"/>
<organism evidence="1 2">
    <name type="scientific">Naumovozyma castellii</name>
    <name type="common">Yeast</name>
    <name type="synonym">Saccharomyces castellii</name>
    <dbReference type="NCBI Taxonomy" id="27288"/>
    <lineage>
        <taxon>Eukaryota</taxon>
        <taxon>Fungi</taxon>
        <taxon>Dikarya</taxon>
        <taxon>Ascomycota</taxon>
        <taxon>Saccharomycotina</taxon>
        <taxon>Saccharomycetes</taxon>
        <taxon>Saccharomycetales</taxon>
        <taxon>Saccharomycetaceae</taxon>
        <taxon>Naumovozyma</taxon>
    </lineage>
</organism>
<dbReference type="HOGENOM" id="CLU_1027085_0_0_1"/>
<dbReference type="RefSeq" id="XP_003674951.1">
    <property type="nucleotide sequence ID" value="XM_003674903.1"/>
</dbReference>
<keyword evidence="2" id="KW-1185">Reference proteome</keyword>
<name>G0V9G3_NAUCA</name>
<protein>
    <submittedName>
        <fullName evidence="1">Uncharacterized protein</fullName>
    </submittedName>
</protein>
<dbReference type="Proteomes" id="UP000001640">
    <property type="component" value="Chromosome 2"/>
</dbReference>
<dbReference type="AlphaFoldDB" id="G0V9G3"/>
<proteinExistence type="predicted"/>
<reference evidence="1 2" key="1">
    <citation type="journal article" date="2011" name="Proc. Natl. Acad. Sci. U.S.A.">
        <title>Evolutionary erosion of yeast sex chromosomes by mating-type switching accidents.</title>
        <authorList>
            <person name="Gordon J.L."/>
            <person name="Armisen D."/>
            <person name="Proux-Wera E."/>
            <person name="Oheigeartaigh S.S."/>
            <person name="Byrne K.P."/>
            <person name="Wolfe K.H."/>
        </authorList>
    </citation>
    <scope>NUCLEOTIDE SEQUENCE [LARGE SCALE GENOMIC DNA]</scope>
    <source>
        <strain evidence="2">ATCC 76901 / BCRC 22586 / CBS 4309 / NBRC 1992 / NRRL Y-12630</strain>
    </source>
</reference>
<accession>G0V9G3</accession>
<dbReference type="KEGG" id="ncs:NCAS_0B04950"/>